<reference evidence="7" key="1">
    <citation type="submission" date="2015-08" db="EMBL/GenBank/DDBJ databases">
        <title>Candidatus Bacteriodes Periocalifornicus.</title>
        <authorList>
            <person name="McLean J.S."/>
            <person name="Kelley S."/>
        </authorList>
    </citation>
    <scope>NUCLEOTIDE SEQUENCE [LARGE SCALE GENOMIC DNA]</scope>
    <source>
        <strain evidence="7">12B</strain>
    </source>
</reference>
<dbReference type="PANTHER" id="PTHR37422">
    <property type="entry name" value="TEICHURONIC ACID BIOSYNTHESIS PROTEIN TUAE"/>
    <property type="match status" value="1"/>
</dbReference>
<evidence type="ECO:0000256" key="5">
    <source>
        <dbReference type="SAM" id="Phobius"/>
    </source>
</evidence>
<evidence type="ECO:0000256" key="1">
    <source>
        <dbReference type="ARBA" id="ARBA00004141"/>
    </source>
</evidence>
<sequence>MVANVLMVLCSIWLFLEPILKGGGKIRLPHVIFIGIPLFYVVHTIVLGAPWSEAGSPIAQAFVFMVLLQQGLTQQMRYYFRNCMLLLVLLVTIPLFFGVELLNRNSVGTLSLFLMLSVFQLSRDWRSIVYFAIAVVGLVVSQARNDMLSAFLSIILLIWWWWYGRRRGKVPVWFFFATLSIAFSIVILLVSIALQHENGLADLLREISGRIFDKSLDSGRGALWASTLKMVYNSPLMGRGLGADITMLGNGAHLSAHNVYVQLLGQTGIVGLLLFLYLLFIVFLRNNAKQKEGINSNIFLLVFIIHQNFTLEWFQNSFAHGVAIWLIVNRTYAEWKADSQEMDGDSLGQSYQRKISPSL</sequence>
<evidence type="ECO:0000256" key="4">
    <source>
        <dbReference type="ARBA" id="ARBA00023136"/>
    </source>
</evidence>
<gene>
    <name evidence="7" type="ORF">AL399_07245</name>
</gene>
<dbReference type="GO" id="GO:0016020">
    <property type="term" value="C:membrane"/>
    <property type="evidence" value="ECO:0007669"/>
    <property type="project" value="UniProtKB-SubCell"/>
</dbReference>
<keyword evidence="2 5" id="KW-0812">Transmembrane</keyword>
<dbReference type="STRING" id="1702214.AL399_07245"/>
<comment type="subcellular location">
    <subcellularLocation>
        <location evidence="1">Membrane</location>
        <topology evidence="1">Multi-pass membrane protein</topology>
    </subcellularLocation>
</comment>
<feature type="transmembrane region" description="Helical" evidence="5">
    <location>
        <begin position="31"/>
        <end position="49"/>
    </location>
</feature>
<evidence type="ECO:0000256" key="3">
    <source>
        <dbReference type="ARBA" id="ARBA00022989"/>
    </source>
</evidence>
<dbReference type="InterPro" id="IPR007016">
    <property type="entry name" value="O-antigen_ligase-rel_domated"/>
</dbReference>
<feature type="transmembrane region" description="Helical" evidence="5">
    <location>
        <begin position="170"/>
        <end position="194"/>
    </location>
</feature>
<name>A0A0Q4AZS8_9BACT</name>
<feature type="transmembrane region" description="Helical" evidence="5">
    <location>
        <begin position="263"/>
        <end position="284"/>
    </location>
</feature>
<feature type="transmembrane region" description="Helical" evidence="5">
    <location>
        <begin position="147"/>
        <end position="163"/>
    </location>
</feature>
<dbReference type="PATRIC" id="fig|1702214.3.peg.1030"/>
<dbReference type="EMBL" id="LIIK01000037">
    <property type="protein sequence ID" value="KQM08463.1"/>
    <property type="molecule type" value="Genomic_DNA"/>
</dbReference>
<dbReference type="InterPro" id="IPR051533">
    <property type="entry name" value="WaaL-like"/>
</dbReference>
<keyword evidence="4 5" id="KW-0472">Membrane</keyword>
<evidence type="ECO:0000313" key="7">
    <source>
        <dbReference type="EMBL" id="KQM08463.1"/>
    </source>
</evidence>
<evidence type="ECO:0000259" key="6">
    <source>
        <dbReference type="Pfam" id="PF04932"/>
    </source>
</evidence>
<proteinExistence type="predicted"/>
<dbReference type="AlphaFoldDB" id="A0A0Q4AZS8"/>
<evidence type="ECO:0000313" key="8">
    <source>
        <dbReference type="Proteomes" id="UP000054172"/>
    </source>
</evidence>
<accession>A0A0Q4AZS8</accession>
<feature type="domain" description="O-antigen ligase-related" evidence="6">
    <location>
        <begin position="130"/>
        <end position="276"/>
    </location>
</feature>
<dbReference type="Proteomes" id="UP000054172">
    <property type="component" value="Unassembled WGS sequence"/>
</dbReference>
<keyword evidence="3 5" id="KW-1133">Transmembrane helix</keyword>
<dbReference type="Pfam" id="PF04932">
    <property type="entry name" value="Wzy_C"/>
    <property type="match status" value="1"/>
</dbReference>
<keyword evidence="8" id="KW-1185">Reference proteome</keyword>
<organism evidence="7 8">
    <name type="scientific">Candidatus [Bacteroides] periocalifornicus</name>
    <dbReference type="NCBI Taxonomy" id="1702214"/>
    <lineage>
        <taxon>Bacteria</taxon>
        <taxon>Pseudomonadati</taxon>
        <taxon>Bacteroidota</taxon>
    </lineage>
</organism>
<evidence type="ECO:0000256" key="2">
    <source>
        <dbReference type="ARBA" id="ARBA00022692"/>
    </source>
</evidence>
<comment type="caution">
    <text evidence="7">The sequence shown here is derived from an EMBL/GenBank/DDBJ whole genome shotgun (WGS) entry which is preliminary data.</text>
</comment>
<feature type="transmembrane region" description="Helical" evidence="5">
    <location>
        <begin position="78"/>
        <end position="103"/>
    </location>
</feature>
<protein>
    <recommendedName>
        <fullName evidence="6">O-antigen ligase-related domain-containing protein</fullName>
    </recommendedName>
</protein>
<dbReference type="PANTHER" id="PTHR37422:SF13">
    <property type="entry name" value="LIPOPOLYSACCHARIDE BIOSYNTHESIS PROTEIN PA4999-RELATED"/>
    <property type="match status" value="1"/>
</dbReference>